<feature type="region of interest" description="Disordered" evidence="1">
    <location>
        <begin position="381"/>
        <end position="400"/>
    </location>
</feature>
<sequence>MHALKKIILFSILLGLAVPQFTFAQAAAPYEISGWIPYWRSEKGVESILPQLHLFTEVNPFAYTVKLDGSLNDAAGLNTPLWLNLQNQARAIGVKYVPTVMWSNPDAIDEILSDEIKRQEHIRAITLEVYRNNFDGIDIDYEAKYARTRPYFSLFLKELEEAIGFNKLIMCTIEARTPLDSRYSSPESIPADIEYANDFVEINKYCDRVRIMTYDQGRIDLKLNESRGDPYAPVADVTWVEKAIRLAAAEIDKSKLVIGVATYGYEYDMFDEYGEKGYALLWSFNPGYGTENATRLNISPVRANSGEMMLIFPASSSLEPKPLPNATRVLSWSDAEAIRQKAKLAEELGVRGIAIFKIDGGQDPLLWNVLTEYKSKNVSIPNSPVTPPNPTTPPATTPVPITPPVTPPATTISPVIPPTTTPTPPVVPPVAIIPVPTRNLLSGSVGEDVKNLQKILNAQGF</sequence>
<dbReference type="STRING" id="1802319.A2928_03555"/>
<dbReference type="InterPro" id="IPR001223">
    <property type="entry name" value="Glyco_hydro18_cat"/>
</dbReference>
<dbReference type="InterPro" id="IPR011583">
    <property type="entry name" value="Chitinase_II/V-like_cat"/>
</dbReference>
<reference evidence="4 5" key="1">
    <citation type="journal article" date="2016" name="Nat. Commun.">
        <title>Thousands of microbial genomes shed light on interconnected biogeochemical processes in an aquifer system.</title>
        <authorList>
            <person name="Anantharaman K."/>
            <person name="Brown C.T."/>
            <person name="Hug L.A."/>
            <person name="Sharon I."/>
            <person name="Castelle C.J."/>
            <person name="Probst A.J."/>
            <person name="Thomas B.C."/>
            <person name="Singh A."/>
            <person name="Wilkins M.J."/>
            <person name="Karaoz U."/>
            <person name="Brodie E.L."/>
            <person name="Williams K.H."/>
            <person name="Hubbard S.S."/>
            <person name="Banfield J.F."/>
        </authorList>
    </citation>
    <scope>NUCLEOTIDE SEQUENCE [LARGE SCALE GENOMIC DNA]</scope>
</reference>
<dbReference type="PANTHER" id="PTHR46066:SF2">
    <property type="entry name" value="CHITINASE DOMAIN-CONTAINING PROTEIN 1"/>
    <property type="match status" value="1"/>
</dbReference>
<dbReference type="SUPFAM" id="SSF51445">
    <property type="entry name" value="(Trans)glycosidases"/>
    <property type="match status" value="1"/>
</dbReference>
<evidence type="ECO:0000256" key="2">
    <source>
        <dbReference type="SAM" id="SignalP"/>
    </source>
</evidence>
<dbReference type="Gene3D" id="3.10.50.10">
    <property type="match status" value="1"/>
</dbReference>
<gene>
    <name evidence="4" type="ORF">A2928_03555</name>
</gene>
<evidence type="ECO:0000313" key="5">
    <source>
        <dbReference type="Proteomes" id="UP000176221"/>
    </source>
</evidence>
<dbReference type="Gene3D" id="3.20.20.80">
    <property type="entry name" value="Glycosidases"/>
    <property type="match status" value="1"/>
</dbReference>
<feature type="non-terminal residue" evidence="4">
    <location>
        <position position="461"/>
    </location>
</feature>
<protein>
    <recommendedName>
        <fullName evidence="3">GH18 domain-containing protein</fullName>
    </recommendedName>
</protein>
<evidence type="ECO:0000313" key="4">
    <source>
        <dbReference type="EMBL" id="OHA32575.1"/>
    </source>
</evidence>
<feature type="signal peptide" evidence="2">
    <location>
        <begin position="1"/>
        <end position="26"/>
    </location>
</feature>
<evidence type="ECO:0000259" key="3">
    <source>
        <dbReference type="PROSITE" id="PS51910"/>
    </source>
</evidence>
<evidence type="ECO:0000256" key="1">
    <source>
        <dbReference type="SAM" id="MobiDB-lite"/>
    </source>
</evidence>
<dbReference type="AlphaFoldDB" id="A0A1G2N8X0"/>
<feature type="domain" description="GH18" evidence="3">
    <location>
        <begin position="30"/>
        <end position="376"/>
    </location>
</feature>
<comment type="caution">
    <text evidence="4">The sequence shown here is derived from an EMBL/GenBank/DDBJ whole genome shotgun (WGS) entry which is preliminary data.</text>
</comment>
<dbReference type="Pfam" id="PF00704">
    <property type="entry name" value="Glyco_hydro_18"/>
    <property type="match status" value="1"/>
</dbReference>
<accession>A0A1G2N8X0</accession>
<dbReference type="GO" id="GO:0005975">
    <property type="term" value="P:carbohydrate metabolic process"/>
    <property type="evidence" value="ECO:0007669"/>
    <property type="project" value="InterPro"/>
</dbReference>
<feature type="compositionally biased region" description="Pro residues" evidence="1">
    <location>
        <begin position="384"/>
        <end position="400"/>
    </location>
</feature>
<dbReference type="PROSITE" id="PS51910">
    <property type="entry name" value="GH18_2"/>
    <property type="match status" value="1"/>
</dbReference>
<organism evidence="4 5">
    <name type="scientific">Candidatus Taylorbacteria bacterium RIFCSPLOWO2_01_FULL_45_15b</name>
    <dbReference type="NCBI Taxonomy" id="1802319"/>
    <lineage>
        <taxon>Bacteria</taxon>
        <taxon>Candidatus Tayloriibacteriota</taxon>
    </lineage>
</organism>
<dbReference type="Proteomes" id="UP000176221">
    <property type="component" value="Unassembled WGS sequence"/>
</dbReference>
<keyword evidence="2" id="KW-0732">Signal</keyword>
<proteinExistence type="predicted"/>
<dbReference type="GO" id="GO:0008061">
    <property type="term" value="F:chitin binding"/>
    <property type="evidence" value="ECO:0007669"/>
    <property type="project" value="InterPro"/>
</dbReference>
<dbReference type="EMBL" id="MHRX01000041">
    <property type="protein sequence ID" value="OHA32575.1"/>
    <property type="molecule type" value="Genomic_DNA"/>
</dbReference>
<dbReference type="SMART" id="SM00636">
    <property type="entry name" value="Glyco_18"/>
    <property type="match status" value="1"/>
</dbReference>
<name>A0A1G2N8X0_9BACT</name>
<dbReference type="PANTHER" id="PTHR46066">
    <property type="entry name" value="CHITINASE DOMAIN-CONTAINING PROTEIN 1 FAMILY MEMBER"/>
    <property type="match status" value="1"/>
</dbReference>
<dbReference type="InterPro" id="IPR017853">
    <property type="entry name" value="GH"/>
</dbReference>
<dbReference type="InterPro" id="IPR029070">
    <property type="entry name" value="Chitinase_insertion_sf"/>
</dbReference>
<feature type="chain" id="PRO_5009583772" description="GH18 domain-containing protein" evidence="2">
    <location>
        <begin position="27"/>
        <end position="461"/>
    </location>
</feature>